<dbReference type="Pfam" id="PF03466">
    <property type="entry name" value="LysR_substrate"/>
    <property type="match status" value="1"/>
</dbReference>
<name>A0ABV8ZS53_9NEIS</name>
<keyword evidence="2" id="KW-0805">Transcription regulation</keyword>
<dbReference type="Gene3D" id="1.10.10.10">
    <property type="entry name" value="Winged helix-like DNA-binding domain superfamily/Winged helix DNA-binding domain"/>
    <property type="match status" value="1"/>
</dbReference>
<evidence type="ECO:0000259" key="5">
    <source>
        <dbReference type="PROSITE" id="PS50931"/>
    </source>
</evidence>
<protein>
    <submittedName>
        <fullName evidence="6">LysR family transcriptional regulator</fullName>
    </submittedName>
</protein>
<gene>
    <name evidence="6" type="ORF">ACFO0R_06855</name>
</gene>
<dbReference type="SUPFAM" id="SSF46785">
    <property type="entry name" value="Winged helix' DNA-binding domain"/>
    <property type="match status" value="1"/>
</dbReference>
<evidence type="ECO:0000256" key="2">
    <source>
        <dbReference type="ARBA" id="ARBA00023015"/>
    </source>
</evidence>
<dbReference type="PROSITE" id="PS50931">
    <property type="entry name" value="HTH_LYSR"/>
    <property type="match status" value="1"/>
</dbReference>
<proteinExistence type="inferred from homology"/>
<dbReference type="InterPro" id="IPR058163">
    <property type="entry name" value="LysR-type_TF_proteobact-type"/>
</dbReference>
<accession>A0ABV8ZS53</accession>
<reference evidence="7" key="1">
    <citation type="journal article" date="2019" name="Int. J. Syst. Evol. Microbiol.">
        <title>The Global Catalogue of Microorganisms (GCM) 10K type strain sequencing project: providing services to taxonomists for standard genome sequencing and annotation.</title>
        <authorList>
            <consortium name="The Broad Institute Genomics Platform"/>
            <consortium name="The Broad Institute Genome Sequencing Center for Infectious Disease"/>
            <person name="Wu L."/>
            <person name="Ma J."/>
        </authorList>
    </citation>
    <scope>NUCLEOTIDE SEQUENCE [LARGE SCALE GENOMIC DNA]</scope>
    <source>
        <strain evidence="7">CGMCC 4.7608</strain>
    </source>
</reference>
<keyword evidence="3" id="KW-0238">DNA-binding</keyword>
<dbReference type="RefSeq" id="WP_048411315.1">
    <property type="nucleotide sequence ID" value="NZ_JAJOHW010000170.1"/>
</dbReference>
<evidence type="ECO:0000313" key="6">
    <source>
        <dbReference type="EMBL" id="MFC4489335.1"/>
    </source>
</evidence>
<comment type="similarity">
    <text evidence="1">Belongs to the LysR transcriptional regulatory family.</text>
</comment>
<dbReference type="InterPro" id="IPR005119">
    <property type="entry name" value="LysR_subst-bd"/>
</dbReference>
<evidence type="ECO:0000256" key="4">
    <source>
        <dbReference type="ARBA" id="ARBA00023163"/>
    </source>
</evidence>
<dbReference type="CDD" id="cd08476">
    <property type="entry name" value="PBP2_CrgA_like_7"/>
    <property type="match status" value="1"/>
</dbReference>
<dbReference type="InterPro" id="IPR000847">
    <property type="entry name" value="LysR_HTH_N"/>
</dbReference>
<dbReference type="InterPro" id="IPR036388">
    <property type="entry name" value="WH-like_DNA-bd_sf"/>
</dbReference>
<evidence type="ECO:0000313" key="7">
    <source>
        <dbReference type="Proteomes" id="UP001595999"/>
    </source>
</evidence>
<evidence type="ECO:0000256" key="3">
    <source>
        <dbReference type="ARBA" id="ARBA00023125"/>
    </source>
</evidence>
<dbReference type="PANTHER" id="PTHR30537">
    <property type="entry name" value="HTH-TYPE TRANSCRIPTIONAL REGULATOR"/>
    <property type="match status" value="1"/>
</dbReference>
<dbReference type="InterPro" id="IPR036390">
    <property type="entry name" value="WH_DNA-bd_sf"/>
</dbReference>
<keyword evidence="7" id="KW-1185">Reference proteome</keyword>
<dbReference type="PANTHER" id="PTHR30537:SF72">
    <property type="entry name" value="LYSR FAMILY TRANSCRIPTIONAL REGULATOR"/>
    <property type="match status" value="1"/>
</dbReference>
<dbReference type="Proteomes" id="UP001595999">
    <property type="component" value="Unassembled WGS sequence"/>
</dbReference>
<dbReference type="EMBL" id="JBHSEK010000003">
    <property type="protein sequence ID" value="MFC4489335.1"/>
    <property type="molecule type" value="Genomic_DNA"/>
</dbReference>
<dbReference type="Gene3D" id="3.40.190.290">
    <property type="match status" value="1"/>
</dbReference>
<organism evidence="6 7">
    <name type="scientific">Chromobacterium aquaticum</name>
    <dbReference type="NCBI Taxonomy" id="467180"/>
    <lineage>
        <taxon>Bacteria</taxon>
        <taxon>Pseudomonadati</taxon>
        <taxon>Pseudomonadota</taxon>
        <taxon>Betaproteobacteria</taxon>
        <taxon>Neisseriales</taxon>
        <taxon>Chromobacteriaceae</taxon>
        <taxon>Chromobacterium</taxon>
    </lineage>
</organism>
<evidence type="ECO:0000256" key="1">
    <source>
        <dbReference type="ARBA" id="ARBA00009437"/>
    </source>
</evidence>
<sequence length="295" mass="32240">MEKMSGIELFAHIAQQGSLVAAGRQLGISASAAGKGLARLEQRLGVRLVQRSTRRLTLTAAGEQYLQRCRRILDEAEAAERELQLGQAAPRGRLKIGLPHECGVLAPQLAAFMQRYPDIELDLDYSDRLVDVIGEGFDLVVRGGEPGDSRLSARRLGGYRMRLLAAPAYFARHGLPAAPAELTRHRCLHYRYPRSGKLAPWPLACLAEDAPALPVHACANTGDALIQLAEQGAGIACLPDFTVRRQLADGRLQALPDAWAERSGTLYLLWPSSPYLPPRLRAFIDFFAERGFPGG</sequence>
<dbReference type="Pfam" id="PF00126">
    <property type="entry name" value="HTH_1"/>
    <property type="match status" value="1"/>
</dbReference>
<comment type="caution">
    <text evidence="6">The sequence shown here is derived from an EMBL/GenBank/DDBJ whole genome shotgun (WGS) entry which is preliminary data.</text>
</comment>
<feature type="domain" description="HTH lysR-type" evidence="5">
    <location>
        <begin position="1"/>
        <end position="59"/>
    </location>
</feature>
<keyword evidence="4" id="KW-0804">Transcription</keyword>
<dbReference type="SUPFAM" id="SSF53850">
    <property type="entry name" value="Periplasmic binding protein-like II"/>
    <property type="match status" value="1"/>
</dbReference>